<feature type="domain" description="GGDEF" evidence="4">
    <location>
        <begin position="745"/>
        <end position="878"/>
    </location>
</feature>
<dbReference type="SUPFAM" id="SSF55073">
    <property type="entry name" value="Nucleotide cyclase"/>
    <property type="match status" value="1"/>
</dbReference>
<dbReference type="CDD" id="cd00130">
    <property type="entry name" value="PAS"/>
    <property type="match status" value="3"/>
</dbReference>
<reference evidence="5 6" key="1">
    <citation type="submission" date="2022-06" db="EMBL/GenBank/DDBJ databases">
        <title>Ideonella sp. NS12-5 Genome sequencing and assembly.</title>
        <authorList>
            <person name="Jung Y."/>
        </authorList>
    </citation>
    <scope>NUCLEOTIDE SEQUENCE [LARGE SCALE GENOMIC DNA]</scope>
    <source>
        <strain evidence="5 6">NS12-5</strain>
    </source>
</reference>
<dbReference type="Gene3D" id="6.10.340.10">
    <property type="match status" value="1"/>
</dbReference>
<dbReference type="InterPro" id="IPR001610">
    <property type="entry name" value="PAC"/>
</dbReference>
<dbReference type="InterPro" id="IPR029787">
    <property type="entry name" value="Nucleotide_cyclase"/>
</dbReference>
<evidence type="ECO:0000259" key="2">
    <source>
        <dbReference type="PROSITE" id="PS50113"/>
    </source>
</evidence>
<dbReference type="InterPro" id="IPR013656">
    <property type="entry name" value="PAS_4"/>
</dbReference>
<protein>
    <submittedName>
        <fullName evidence="5">PAS domain-containing protein</fullName>
    </submittedName>
</protein>
<dbReference type="InterPro" id="IPR043128">
    <property type="entry name" value="Rev_trsase/Diguanyl_cyclase"/>
</dbReference>
<feature type="domain" description="PAS" evidence="1">
    <location>
        <begin position="342"/>
        <end position="378"/>
    </location>
</feature>
<keyword evidence="6" id="KW-1185">Reference proteome</keyword>
<dbReference type="InterPro" id="IPR003660">
    <property type="entry name" value="HAMP_dom"/>
</dbReference>
<dbReference type="SMART" id="SM00267">
    <property type="entry name" value="GGDEF"/>
    <property type="match status" value="1"/>
</dbReference>
<evidence type="ECO:0000313" key="6">
    <source>
        <dbReference type="Proteomes" id="UP001204851"/>
    </source>
</evidence>
<dbReference type="Gene3D" id="3.30.70.270">
    <property type="match status" value="1"/>
</dbReference>
<dbReference type="Pfam" id="PF00990">
    <property type="entry name" value="GGDEF"/>
    <property type="match status" value="1"/>
</dbReference>
<dbReference type="NCBIfam" id="TIGR00254">
    <property type="entry name" value="GGDEF"/>
    <property type="match status" value="1"/>
</dbReference>
<feature type="domain" description="PAS" evidence="1">
    <location>
        <begin position="462"/>
        <end position="534"/>
    </location>
</feature>
<dbReference type="PROSITE" id="PS50113">
    <property type="entry name" value="PAC"/>
    <property type="match status" value="2"/>
</dbReference>
<dbReference type="InterPro" id="IPR000160">
    <property type="entry name" value="GGDEF_dom"/>
</dbReference>
<dbReference type="Pfam" id="PF00672">
    <property type="entry name" value="HAMP"/>
    <property type="match status" value="1"/>
</dbReference>
<dbReference type="NCBIfam" id="TIGR00229">
    <property type="entry name" value="sensory_box"/>
    <property type="match status" value="3"/>
</dbReference>
<evidence type="ECO:0000313" key="5">
    <source>
        <dbReference type="EMBL" id="MCO5978757.1"/>
    </source>
</evidence>
<gene>
    <name evidence="5" type="ORF">M0L44_18830</name>
</gene>
<dbReference type="InterPro" id="IPR000700">
    <property type="entry name" value="PAS-assoc_C"/>
</dbReference>
<dbReference type="Proteomes" id="UP001204851">
    <property type="component" value="Unassembled WGS sequence"/>
</dbReference>
<dbReference type="PROSITE" id="PS50885">
    <property type="entry name" value="HAMP"/>
    <property type="match status" value="1"/>
</dbReference>
<dbReference type="PROSITE" id="PS50887">
    <property type="entry name" value="GGDEF"/>
    <property type="match status" value="1"/>
</dbReference>
<evidence type="ECO:0000259" key="1">
    <source>
        <dbReference type="PROSITE" id="PS50112"/>
    </source>
</evidence>
<dbReference type="EMBL" id="JAMXMC010000012">
    <property type="protein sequence ID" value="MCO5978757.1"/>
    <property type="molecule type" value="Genomic_DNA"/>
</dbReference>
<accession>A0ABT1BT67</accession>
<sequence length="887" mass="97645">MHLRFTLRRKALLWGVTLVAVAMTLLAWIQARQLGDDYNALIQDQQGAVAQQMADDLSDRLDTRLAMLERASLAVPPQAMTDPVEQRRFFDRLSGARPFFDGMALIALDGNMVANDPPLHGKHINVADREYFATVIATGRSTISKPLKARTTEQPSVLMAVPVKDADAHLIGILAGGLNLSRTDLFSGARRTAASMDANVEITTGGAERIYIVHPDPTRLLQSAMAMPPQGRGADDDLHSVATVRSSGWQLHLVTPDEATFAPLYAARHRTLAEIAAFALAAAAAVWWGVGLALRPLGRLKEAMRQLREQRNPLWLSVPQADDEIGDLARAFSELMRQSADHQAELAAVADASPLGLFRTNEHGEITYTNAAYQAILGTKDSVDLHGWTDLLPGPERPAGTEVWQRALSRRASWRTMQSLRRPDGTQVLVSIRIAPIVVDGQLRGHAGTLSDITERARNEKAQRTLTAVFDATTDLVIQSDTDAQITYLNPAARRVRGWSSTDPCQGRMLAEYLPPVTVQQFSKEVLPQAARSGLWVGESWFYSRDLREVPASLMVIAHCDDRGKVEYFSGIFRDISEEKASREALRQSEQTLRSLTDALPILVAAVDQDERYLFANPAYIQAMQDQGDTPLVGRTILEVLGPGVYQSIKPFVDRAMAGERVSYERERYIGQTRRIQEAVYIPQFDANGAVRGVIVVVQDVTERKREEMLLREMAHVDPLSGLLNRAGFDDRLQAMVATARKNDSRIGFLYIDLDRFKAVNDTYGHATGDNLLRIFAQRLRNALRPDDLVARLGGDEFAVAIGNARDMTVAEVVAEKIITIAGTQFWIDGNAISVGASVGVSIWSPEEPGVELALQRADTMLYEAKEAGRGQYKAGGAEVTPPRIPA</sequence>
<dbReference type="SMART" id="SM00091">
    <property type="entry name" value="PAS"/>
    <property type="match status" value="3"/>
</dbReference>
<dbReference type="Gene3D" id="3.30.450.20">
    <property type="entry name" value="PAS domain"/>
    <property type="match status" value="4"/>
</dbReference>
<comment type="caution">
    <text evidence="5">The sequence shown here is derived from an EMBL/GenBank/DDBJ whole genome shotgun (WGS) entry which is preliminary data.</text>
</comment>
<dbReference type="InterPro" id="IPR035965">
    <property type="entry name" value="PAS-like_dom_sf"/>
</dbReference>
<dbReference type="PANTHER" id="PTHR44757">
    <property type="entry name" value="DIGUANYLATE CYCLASE DGCP"/>
    <property type="match status" value="1"/>
</dbReference>
<dbReference type="RefSeq" id="WP_252771612.1">
    <property type="nucleotide sequence ID" value="NZ_JAMXMC010000012.1"/>
</dbReference>
<feature type="domain" description="HAMP" evidence="3">
    <location>
        <begin position="291"/>
        <end position="344"/>
    </location>
</feature>
<feature type="domain" description="PAC" evidence="2">
    <location>
        <begin position="660"/>
        <end position="713"/>
    </location>
</feature>
<organism evidence="5 6">
    <name type="scientific">Ideonella oryzae</name>
    <dbReference type="NCBI Taxonomy" id="2937441"/>
    <lineage>
        <taxon>Bacteria</taxon>
        <taxon>Pseudomonadati</taxon>
        <taxon>Pseudomonadota</taxon>
        <taxon>Betaproteobacteria</taxon>
        <taxon>Burkholderiales</taxon>
        <taxon>Sphaerotilaceae</taxon>
        <taxon>Ideonella</taxon>
    </lineage>
</organism>
<dbReference type="InterPro" id="IPR052155">
    <property type="entry name" value="Biofilm_reg_signaling"/>
</dbReference>
<evidence type="ECO:0000259" key="4">
    <source>
        <dbReference type="PROSITE" id="PS50887"/>
    </source>
</evidence>
<dbReference type="SMART" id="SM00086">
    <property type="entry name" value="PAC"/>
    <property type="match status" value="3"/>
</dbReference>
<evidence type="ECO:0000259" key="3">
    <source>
        <dbReference type="PROSITE" id="PS50885"/>
    </source>
</evidence>
<name>A0ABT1BT67_9BURK</name>
<dbReference type="CDD" id="cd06225">
    <property type="entry name" value="HAMP"/>
    <property type="match status" value="1"/>
</dbReference>
<dbReference type="Pfam" id="PF08448">
    <property type="entry name" value="PAS_4"/>
    <property type="match status" value="3"/>
</dbReference>
<dbReference type="CDD" id="cd12914">
    <property type="entry name" value="PDC1_DGC_like"/>
    <property type="match status" value="1"/>
</dbReference>
<proteinExistence type="predicted"/>
<dbReference type="PROSITE" id="PS50112">
    <property type="entry name" value="PAS"/>
    <property type="match status" value="2"/>
</dbReference>
<dbReference type="InterPro" id="IPR000014">
    <property type="entry name" value="PAS"/>
</dbReference>
<dbReference type="SUPFAM" id="SSF55785">
    <property type="entry name" value="PYP-like sensor domain (PAS domain)"/>
    <property type="match status" value="3"/>
</dbReference>
<dbReference type="CDD" id="cd01949">
    <property type="entry name" value="GGDEF"/>
    <property type="match status" value="1"/>
</dbReference>
<dbReference type="PANTHER" id="PTHR44757:SF2">
    <property type="entry name" value="BIOFILM ARCHITECTURE MAINTENANCE PROTEIN MBAA"/>
    <property type="match status" value="1"/>
</dbReference>
<feature type="domain" description="PAC" evidence="2">
    <location>
        <begin position="536"/>
        <end position="588"/>
    </location>
</feature>